<evidence type="ECO:0000313" key="3">
    <source>
        <dbReference type="Proteomes" id="UP001055439"/>
    </source>
</evidence>
<name>A0A9E7JCF8_9LILI</name>
<feature type="compositionally biased region" description="Basic residues" evidence="1">
    <location>
        <begin position="71"/>
        <end position="82"/>
    </location>
</feature>
<dbReference type="AlphaFoldDB" id="A0A9E7JCF8"/>
<dbReference type="Proteomes" id="UP001055439">
    <property type="component" value="Chromosome 1"/>
</dbReference>
<reference evidence="2" key="1">
    <citation type="submission" date="2022-05" db="EMBL/GenBank/DDBJ databases">
        <title>The Musa troglodytarum L. genome provides insights into the mechanism of non-climacteric behaviour and enrichment of carotenoids.</title>
        <authorList>
            <person name="Wang J."/>
        </authorList>
    </citation>
    <scope>NUCLEOTIDE SEQUENCE</scope>
    <source>
        <tissue evidence="2">Leaf</tissue>
    </source>
</reference>
<evidence type="ECO:0000256" key="1">
    <source>
        <dbReference type="SAM" id="MobiDB-lite"/>
    </source>
</evidence>
<accession>A0A9E7JCF8</accession>
<protein>
    <submittedName>
        <fullName evidence="2">Uncharacterized protein</fullName>
    </submittedName>
</protein>
<proteinExistence type="predicted"/>
<keyword evidence="3" id="KW-1185">Reference proteome</keyword>
<gene>
    <name evidence="2" type="ORF">MUK42_36903</name>
</gene>
<feature type="region of interest" description="Disordered" evidence="1">
    <location>
        <begin position="65"/>
        <end position="98"/>
    </location>
</feature>
<organism evidence="2 3">
    <name type="scientific">Musa troglodytarum</name>
    <name type="common">fe'i banana</name>
    <dbReference type="NCBI Taxonomy" id="320322"/>
    <lineage>
        <taxon>Eukaryota</taxon>
        <taxon>Viridiplantae</taxon>
        <taxon>Streptophyta</taxon>
        <taxon>Embryophyta</taxon>
        <taxon>Tracheophyta</taxon>
        <taxon>Spermatophyta</taxon>
        <taxon>Magnoliopsida</taxon>
        <taxon>Liliopsida</taxon>
        <taxon>Zingiberales</taxon>
        <taxon>Musaceae</taxon>
        <taxon>Musa</taxon>
    </lineage>
</organism>
<evidence type="ECO:0000313" key="2">
    <source>
        <dbReference type="EMBL" id="URD76048.1"/>
    </source>
</evidence>
<sequence>MESSHSVFAITFEATTILRLFQFINSKVGECRGRAFVRPNGATYRSCSVLASSFLVWFRSAFGSRSGRVGAGHRHHQKRTRTSRADGSKLESPAAPHVPLRPASSIYWCRDCGGAQATNSTCSQG</sequence>
<dbReference type="EMBL" id="CP097502">
    <property type="protein sequence ID" value="URD76048.1"/>
    <property type="molecule type" value="Genomic_DNA"/>
</dbReference>